<gene>
    <name evidence="1" type="ORF">PMEA_00017104</name>
</gene>
<name>A0AAU9VX89_9CNID</name>
<reference evidence="1 2" key="1">
    <citation type="submission" date="2022-05" db="EMBL/GenBank/DDBJ databases">
        <authorList>
            <consortium name="Genoscope - CEA"/>
            <person name="William W."/>
        </authorList>
    </citation>
    <scope>NUCLEOTIDE SEQUENCE [LARGE SCALE GENOMIC DNA]</scope>
</reference>
<dbReference type="AlphaFoldDB" id="A0AAU9VX89"/>
<dbReference type="Proteomes" id="UP001159428">
    <property type="component" value="Unassembled WGS sequence"/>
</dbReference>
<evidence type="ECO:0000313" key="1">
    <source>
        <dbReference type="EMBL" id="CAH3036733.1"/>
    </source>
</evidence>
<keyword evidence="2" id="KW-1185">Reference proteome</keyword>
<accession>A0AAU9VX89</accession>
<sequence>MVDKELKKKRTTLEKEKALLDEFEPPLANQLKTNRIALKAHVRALQALGINSALFGKLLIPLFMGTLPPNMRLKISRVADQTEWKLRKFKKILKNAKLKYDELLTAVVGVECVPRNPLRLPIF</sequence>
<protein>
    <submittedName>
        <fullName evidence="1">Uncharacterized protein</fullName>
    </submittedName>
</protein>
<proteinExistence type="predicted"/>
<comment type="caution">
    <text evidence="1">The sequence shown here is derived from an EMBL/GenBank/DDBJ whole genome shotgun (WGS) entry which is preliminary data.</text>
</comment>
<dbReference type="EMBL" id="CALNXJ010000003">
    <property type="protein sequence ID" value="CAH3036733.1"/>
    <property type="molecule type" value="Genomic_DNA"/>
</dbReference>
<organism evidence="1 2">
    <name type="scientific">Pocillopora meandrina</name>
    <dbReference type="NCBI Taxonomy" id="46732"/>
    <lineage>
        <taxon>Eukaryota</taxon>
        <taxon>Metazoa</taxon>
        <taxon>Cnidaria</taxon>
        <taxon>Anthozoa</taxon>
        <taxon>Hexacorallia</taxon>
        <taxon>Scleractinia</taxon>
        <taxon>Astrocoeniina</taxon>
        <taxon>Pocilloporidae</taxon>
        <taxon>Pocillopora</taxon>
    </lineage>
</organism>
<evidence type="ECO:0000313" key="2">
    <source>
        <dbReference type="Proteomes" id="UP001159428"/>
    </source>
</evidence>